<feature type="compositionally biased region" description="Basic and acidic residues" evidence="1">
    <location>
        <begin position="9"/>
        <end position="22"/>
    </location>
</feature>
<evidence type="ECO:0000256" key="1">
    <source>
        <dbReference type="SAM" id="MobiDB-lite"/>
    </source>
</evidence>
<proteinExistence type="predicted"/>
<dbReference type="PANTHER" id="PTHR47657:SF14">
    <property type="entry name" value="ZN(2)-C6 FUNGAL-TYPE DOMAIN-CONTAINING PROTEIN"/>
    <property type="match status" value="1"/>
</dbReference>
<dbReference type="InterPro" id="IPR052400">
    <property type="entry name" value="Zn2-C6_fungal_TF"/>
</dbReference>
<dbReference type="PANTHER" id="PTHR47657">
    <property type="entry name" value="STEROL REGULATORY ELEMENT-BINDING PROTEIN ECM22"/>
    <property type="match status" value="1"/>
</dbReference>
<name>A0A9W9JVJ6_9EURO</name>
<protein>
    <recommendedName>
        <fullName evidence="4">C6 transcription factor</fullName>
    </recommendedName>
</protein>
<reference evidence="2" key="2">
    <citation type="journal article" date="2023" name="IMA Fungus">
        <title>Comparative genomic study of the Penicillium genus elucidates a diverse pangenome and 15 lateral gene transfer events.</title>
        <authorList>
            <person name="Petersen C."/>
            <person name="Sorensen T."/>
            <person name="Nielsen M.R."/>
            <person name="Sondergaard T.E."/>
            <person name="Sorensen J.L."/>
            <person name="Fitzpatrick D.A."/>
            <person name="Frisvad J.C."/>
            <person name="Nielsen K.L."/>
        </authorList>
    </citation>
    <scope>NUCLEOTIDE SEQUENCE</scope>
    <source>
        <strain evidence="2">IBT 30761</strain>
    </source>
</reference>
<dbReference type="OrthoDB" id="5295362at2759"/>
<organism evidence="2 3">
    <name type="scientific">Penicillium argentinense</name>
    <dbReference type="NCBI Taxonomy" id="1131581"/>
    <lineage>
        <taxon>Eukaryota</taxon>
        <taxon>Fungi</taxon>
        <taxon>Dikarya</taxon>
        <taxon>Ascomycota</taxon>
        <taxon>Pezizomycotina</taxon>
        <taxon>Eurotiomycetes</taxon>
        <taxon>Eurotiomycetidae</taxon>
        <taxon>Eurotiales</taxon>
        <taxon>Aspergillaceae</taxon>
        <taxon>Penicillium</taxon>
    </lineage>
</organism>
<accession>A0A9W9JVJ6</accession>
<keyword evidence="3" id="KW-1185">Reference proteome</keyword>
<dbReference type="RefSeq" id="XP_056469234.1">
    <property type="nucleotide sequence ID" value="XM_056624246.1"/>
</dbReference>
<dbReference type="GO" id="GO:0000981">
    <property type="term" value="F:DNA-binding transcription factor activity, RNA polymerase II-specific"/>
    <property type="evidence" value="ECO:0007669"/>
    <property type="project" value="TreeGrafter"/>
</dbReference>
<evidence type="ECO:0000313" key="3">
    <source>
        <dbReference type="Proteomes" id="UP001149074"/>
    </source>
</evidence>
<dbReference type="Proteomes" id="UP001149074">
    <property type="component" value="Unassembled WGS sequence"/>
</dbReference>
<gene>
    <name evidence="2" type="ORF">N7532_011755</name>
</gene>
<dbReference type="AlphaFoldDB" id="A0A9W9JVJ6"/>
<evidence type="ECO:0000313" key="2">
    <source>
        <dbReference type="EMBL" id="KAJ5082712.1"/>
    </source>
</evidence>
<feature type="region of interest" description="Disordered" evidence="1">
    <location>
        <begin position="1"/>
        <end position="24"/>
    </location>
</feature>
<reference evidence="2" key="1">
    <citation type="submission" date="2022-11" db="EMBL/GenBank/DDBJ databases">
        <authorList>
            <person name="Petersen C."/>
        </authorList>
    </citation>
    <scope>NUCLEOTIDE SEQUENCE</scope>
    <source>
        <strain evidence="2">IBT 30761</strain>
    </source>
</reference>
<dbReference type="EMBL" id="JAPQKI010000011">
    <property type="protein sequence ID" value="KAJ5082712.1"/>
    <property type="molecule type" value="Genomic_DNA"/>
</dbReference>
<evidence type="ECO:0008006" key="4">
    <source>
        <dbReference type="Google" id="ProtNLM"/>
    </source>
</evidence>
<dbReference type="GeneID" id="81363225"/>
<sequence>MYNCRYQSSRHDSSPVEERDSGDLPISELYISTTTPDPIASNAYGSFTLSSDRLSVPDSSPHGSSPTAPSFCSSRFPGDEEASIMMSHSPGTLDATELGLLSHYLAHTSQTIPFDDLDLYALSVGVPNIAFNSKPVMSSLIALAAACKSHDIVKQTRMPLADQTLVEVRELLTLADRHHRTSLQHIQDSVSKSDRYDDILLNAALMVLYASASHAIRVCLAAAAKRSELLLPKDLLPQHSQWILFTRSAHTVSIAVLDNISKISIHGDGLGQIIHTPPESPGTVLSPQDGPSEKTRRLFLPLVASTYKRAFESLRRKTKTTIALLGERRENSIFGELELDACLKSLPILDECAYTALTTEKSHKISTDFQPDPNCSDGSSKVSPWVGRYMSSVTSMQSPKALRRIIMSFLNKAPSGYLELIQSVLDSPFESLNLEYPPTYGSPGGETPVLNETQLLAMDIFAHWLVLVMLLDGVWWIDGIGQWELGQVVSMMKKQASCQLSANTGETWWPESMHLIKLELSPSS</sequence>
<comment type="caution">
    <text evidence="2">The sequence shown here is derived from an EMBL/GenBank/DDBJ whole genome shotgun (WGS) entry which is preliminary data.</text>
</comment>